<organism evidence="2 3">
    <name type="scientific">Methylobacterium oryzae CBMB20</name>
    <dbReference type="NCBI Taxonomy" id="693986"/>
    <lineage>
        <taxon>Bacteria</taxon>
        <taxon>Pseudomonadati</taxon>
        <taxon>Pseudomonadota</taxon>
        <taxon>Alphaproteobacteria</taxon>
        <taxon>Hyphomicrobiales</taxon>
        <taxon>Methylobacteriaceae</taxon>
        <taxon>Methylobacterium</taxon>
    </lineage>
</organism>
<dbReference type="EMBL" id="CP003811">
    <property type="protein sequence ID" value="AIQ89406.1"/>
    <property type="molecule type" value="Genomic_DNA"/>
</dbReference>
<dbReference type="AlphaFoldDB" id="A0A089NND8"/>
<keyword evidence="3" id="KW-1185">Reference proteome</keyword>
<reference evidence="2 3" key="1">
    <citation type="journal article" date="2014" name="PLoS ONE">
        <title>Genome Information of Methylobacterium oryzae, a Plant-Probiotic Methylotroph in the Phyllosphere.</title>
        <authorList>
            <person name="Kwak M.J."/>
            <person name="Jeong H."/>
            <person name="Madhaiyan M."/>
            <person name="Lee Y."/>
            <person name="Sa T.M."/>
            <person name="Oh T.K."/>
            <person name="Kim J.F."/>
        </authorList>
    </citation>
    <scope>NUCLEOTIDE SEQUENCE [LARGE SCALE GENOMIC DNA]</scope>
    <source>
        <strain evidence="2 3">CBMB20</strain>
    </source>
</reference>
<dbReference type="KEGG" id="mor:MOC_1651"/>
<name>A0A089NND8_9HYPH</name>
<dbReference type="STRING" id="693986.MOC_1651"/>
<evidence type="ECO:0000256" key="1">
    <source>
        <dbReference type="SAM" id="MobiDB-lite"/>
    </source>
</evidence>
<protein>
    <submittedName>
        <fullName evidence="2">Protein of unassigned function</fullName>
    </submittedName>
</protein>
<feature type="region of interest" description="Disordered" evidence="1">
    <location>
        <begin position="12"/>
        <end position="43"/>
    </location>
</feature>
<gene>
    <name evidence="2" type="ORF">MOC_1651</name>
</gene>
<sequence>MRDALWDGCASMERHGSGSWSGPFVRTTRNRSPGHANNKVYDD</sequence>
<evidence type="ECO:0000313" key="3">
    <source>
        <dbReference type="Proteomes" id="UP000029492"/>
    </source>
</evidence>
<dbReference type="Proteomes" id="UP000029492">
    <property type="component" value="Chromosome"/>
</dbReference>
<accession>A0A089NND8</accession>
<evidence type="ECO:0000313" key="2">
    <source>
        <dbReference type="EMBL" id="AIQ89406.1"/>
    </source>
</evidence>
<dbReference type="HOGENOM" id="CLU_3235930_0_0_5"/>
<proteinExistence type="predicted"/>